<evidence type="ECO:0000313" key="3">
    <source>
        <dbReference type="EMBL" id="GFH55164.1"/>
    </source>
</evidence>
<name>A0AAD3D034_9STRA</name>
<feature type="region of interest" description="Disordered" evidence="1">
    <location>
        <begin position="263"/>
        <end position="295"/>
    </location>
</feature>
<sequence length="295" mass="33368">MSSSSPSSNDSAVYTYGDKEAFARLDHTGYSIESNPESFAGGWLAHRANVNDSTCWVKEIAPKLTKYDYTKMPIGRAPKILVLYGSLRPTSFSRKLAYEFARILEELGCDVRTYNPHNLPVRDPALENHVKVQEIRSLTQWSDGHVWVSPEMHGQITGVFKNQIDWIPLNTGSIRPTQGKTCCVAQVNGGSQSFNAVNTLRLLARWMRMPCCTNQSSVAKAWQEFDDENRMKESSFRDRVVDVAEEFAKFTAVMAPVSEELTDRYSERKEKEKEGRLLTQAEKEAQKTITEARKG</sequence>
<dbReference type="Proteomes" id="UP001054902">
    <property type="component" value="Unassembled WGS sequence"/>
</dbReference>
<organism evidence="3 4">
    <name type="scientific">Chaetoceros tenuissimus</name>
    <dbReference type="NCBI Taxonomy" id="426638"/>
    <lineage>
        <taxon>Eukaryota</taxon>
        <taxon>Sar</taxon>
        <taxon>Stramenopiles</taxon>
        <taxon>Ochrophyta</taxon>
        <taxon>Bacillariophyta</taxon>
        <taxon>Coscinodiscophyceae</taxon>
        <taxon>Chaetocerotophycidae</taxon>
        <taxon>Chaetocerotales</taxon>
        <taxon>Chaetocerotaceae</taxon>
        <taxon>Chaetoceros</taxon>
    </lineage>
</organism>
<evidence type="ECO:0000313" key="4">
    <source>
        <dbReference type="Proteomes" id="UP001054902"/>
    </source>
</evidence>
<dbReference type="Gene3D" id="3.40.50.360">
    <property type="match status" value="1"/>
</dbReference>
<dbReference type="InterPro" id="IPR029039">
    <property type="entry name" value="Flavoprotein-like_sf"/>
</dbReference>
<comment type="caution">
    <text evidence="3">The sequence shown here is derived from an EMBL/GenBank/DDBJ whole genome shotgun (WGS) entry which is preliminary data.</text>
</comment>
<dbReference type="InterPro" id="IPR014063">
    <property type="entry name" value="Arsenate-R_ArsH"/>
</dbReference>
<gene>
    <name evidence="3" type="ORF">CTEN210_11640</name>
</gene>
<feature type="domain" description="NADPH-dependent FMN reductase-like" evidence="2">
    <location>
        <begin position="78"/>
        <end position="223"/>
    </location>
</feature>
<dbReference type="PANTHER" id="PTHR43590">
    <property type="entry name" value="ARSENIC RESISTANCE PROTEIN ARSH (AFU_ORTHOLOGUE AFUA_5G15030)"/>
    <property type="match status" value="1"/>
</dbReference>
<dbReference type="GO" id="GO:0016655">
    <property type="term" value="F:oxidoreductase activity, acting on NAD(P)H, quinone or similar compound as acceptor"/>
    <property type="evidence" value="ECO:0007669"/>
    <property type="project" value="TreeGrafter"/>
</dbReference>
<dbReference type="InterPro" id="IPR005025">
    <property type="entry name" value="FMN_Rdtase-like_dom"/>
</dbReference>
<proteinExistence type="predicted"/>
<accession>A0AAD3D034</accession>
<keyword evidence="4" id="KW-1185">Reference proteome</keyword>
<dbReference type="SUPFAM" id="SSF52218">
    <property type="entry name" value="Flavoproteins"/>
    <property type="match status" value="1"/>
</dbReference>
<dbReference type="PANTHER" id="PTHR43590:SF1">
    <property type="entry name" value="ARSENIC RESISTANCE PROTEIN ARSH (AFU_ORTHOLOGUE AFUA_5G15030)"/>
    <property type="match status" value="1"/>
</dbReference>
<evidence type="ECO:0000256" key="1">
    <source>
        <dbReference type="SAM" id="MobiDB-lite"/>
    </source>
</evidence>
<evidence type="ECO:0000259" key="2">
    <source>
        <dbReference type="Pfam" id="PF03358"/>
    </source>
</evidence>
<dbReference type="NCBIfam" id="TIGR02690">
    <property type="entry name" value="resist_ArsH"/>
    <property type="match status" value="1"/>
</dbReference>
<dbReference type="Pfam" id="PF03358">
    <property type="entry name" value="FMN_red"/>
    <property type="match status" value="1"/>
</dbReference>
<protein>
    <submittedName>
        <fullName evidence="3">Arsenate resistance ArsH</fullName>
    </submittedName>
</protein>
<dbReference type="EMBL" id="BLLK01000047">
    <property type="protein sequence ID" value="GFH55164.1"/>
    <property type="molecule type" value="Genomic_DNA"/>
</dbReference>
<reference evidence="3 4" key="1">
    <citation type="journal article" date="2021" name="Sci. Rep.">
        <title>The genome of the diatom Chaetoceros tenuissimus carries an ancient integrated fragment of an extant virus.</title>
        <authorList>
            <person name="Hongo Y."/>
            <person name="Kimura K."/>
            <person name="Takaki Y."/>
            <person name="Yoshida Y."/>
            <person name="Baba S."/>
            <person name="Kobayashi G."/>
            <person name="Nagasaki K."/>
            <person name="Hano T."/>
            <person name="Tomaru Y."/>
        </authorList>
    </citation>
    <scope>NUCLEOTIDE SEQUENCE [LARGE SCALE GENOMIC DNA]</scope>
    <source>
        <strain evidence="3 4">NIES-3715</strain>
    </source>
</reference>
<dbReference type="AlphaFoldDB" id="A0AAD3D034"/>